<dbReference type="GO" id="GO:0035312">
    <property type="term" value="F:5'-3' DNA exonuclease activity"/>
    <property type="evidence" value="ECO:0007669"/>
    <property type="project" value="TreeGrafter"/>
</dbReference>
<dbReference type="InterPro" id="IPR011084">
    <property type="entry name" value="DRMBL"/>
</dbReference>
<feature type="region of interest" description="Disordered" evidence="6">
    <location>
        <begin position="105"/>
        <end position="138"/>
    </location>
</feature>
<dbReference type="SUPFAM" id="SSF56281">
    <property type="entry name" value="Metallo-hydrolase/oxidoreductase"/>
    <property type="match status" value="1"/>
</dbReference>
<dbReference type="GO" id="GO:0005634">
    <property type="term" value="C:nucleus"/>
    <property type="evidence" value="ECO:0007669"/>
    <property type="project" value="UniProtKB-SubCell"/>
</dbReference>
<dbReference type="InterPro" id="IPR036866">
    <property type="entry name" value="RibonucZ/Hydroxyglut_hydro"/>
</dbReference>
<dbReference type="GO" id="GO:0006303">
    <property type="term" value="P:double-strand break repair via nonhomologous end joining"/>
    <property type="evidence" value="ECO:0007669"/>
    <property type="project" value="TreeGrafter"/>
</dbReference>
<dbReference type="PROSITE" id="PS50330">
    <property type="entry name" value="UIM"/>
    <property type="match status" value="1"/>
</dbReference>
<keyword evidence="3" id="KW-0227">DNA damage</keyword>
<reference evidence="8" key="1">
    <citation type="submission" date="2023-03" db="EMBL/GenBank/DDBJ databases">
        <title>Mating type loci evolution in Malassezia.</title>
        <authorList>
            <person name="Coelho M.A."/>
        </authorList>
    </citation>
    <scope>NUCLEOTIDE SEQUENCE</scope>
    <source>
        <strain evidence="8">CBS 9431</strain>
    </source>
</reference>
<keyword evidence="4" id="KW-0234">DNA repair</keyword>
<dbReference type="Gene3D" id="3.60.15.10">
    <property type="entry name" value="Ribonuclease Z/Hydroxyacylglutathione hydrolase-like"/>
    <property type="match status" value="1"/>
</dbReference>
<evidence type="ECO:0000256" key="5">
    <source>
        <dbReference type="ARBA" id="ARBA00023242"/>
    </source>
</evidence>
<dbReference type="GeneID" id="85227014"/>
<dbReference type="EMBL" id="CP119963">
    <property type="protein sequence ID" value="WFD40377.1"/>
    <property type="molecule type" value="Genomic_DNA"/>
</dbReference>
<proteinExistence type="inferred from homology"/>
<dbReference type="GO" id="GO:0036297">
    <property type="term" value="P:interstrand cross-link repair"/>
    <property type="evidence" value="ECO:0007669"/>
    <property type="project" value="TreeGrafter"/>
</dbReference>
<dbReference type="AlphaFoldDB" id="A0AAF0JAZ9"/>
<gene>
    <name evidence="8" type="primary">pso2</name>
    <name evidence="8" type="ORF">MJAP1_003363</name>
</gene>
<accession>A0AAF0JAZ9</accession>
<evidence type="ECO:0000256" key="6">
    <source>
        <dbReference type="SAM" id="MobiDB-lite"/>
    </source>
</evidence>
<dbReference type="PANTHER" id="PTHR23240:SF6">
    <property type="entry name" value="DNA CROSS-LINK REPAIR 1A PROTEIN"/>
    <property type="match status" value="1"/>
</dbReference>
<comment type="similarity">
    <text evidence="2">Belongs to the DNA repair metallo-beta-lactamase (DRMBL) family.</text>
</comment>
<evidence type="ECO:0000256" key="2">
    <source>
        <dbReference type="ARBA" id="ARBA00010304"/>
    </source>
</evidence>
<evidence type="ECO:0000313" key="9">
    <source>
        <dbReference type="Proteomes" id="UP001217754"/>
    </source>
</evidence>
<evidence type="ECO:0000256" key="4">
    <source>
        <dbReference type="ARBA" id="ARBA00023204"/>
    </source>
</evidence>
<dbReference type="PANTHER" id="PTHR23240">
    <property type="entry name" value="DNA CROSS-LINK REPAIR PROTEIN PSO2/SNM1-RELATED"/>
    <property type="match status" value="1"/>
</dbReference>
<protein>
    <submittedName>
        <fullName evidence="8">DNA cross-link repair protein PSO2/SNM1</fullName>
    </submittedName>
</protein>
<evidence type="ECO:0000313" key="8">
    <source>
        <dbReference type="EMBL" id="WFD40377.1"/>
    </source>
</evidence>
<dbReference type="InterPro" id="IPR003903">
    <property type="entry name" value="UIM_dom"/>
</dbReference>
<keyword evidence="5" id="KW-0539">Nucleus</keyword>
<organism evidence="8 9">
    <name type="scientific">Malassezia japonica</name>
    <dbReference type="NCBI Taxonomy" id="223818"/>
    <lineage>
        <taxon>Eukaryota</taxon>
        <taxon>Fungi</taxon>
        <taxon>Dikarya</taxon>
        <taxon>Basidiomycota</taxon>
        <taxon>Ustilaginomycotina</taxon>
        <taxon>Malasseziomycetes</taxon>
        <taxon>Malasseziales</taxon>
        <taxon>Malasseziaceae</taxon>
        <taxon>Malassezia</taxon>
    </lineage>
</organism>
<keyword evidence="9" id="KW-1185">Reference proteome</keyword>
<feature type="compositionally biased region" description="Basic and acidic residues" evidence="6">
    <location>
        <begin position="112"/>
        <end position="138"/>
    </location>
</feature>
<dbReference type="CDD" id="cd16273">
    <property type="entry name" value="SNM1A-1C-like_MBL-fold"/>
    <property type="match status" value="1"/>
</dbReference>
<comment type="subcellular location">
    <subcellularLocation>
        <location evidence="1">Nucleus</location>
    </subcellularLocation>
</comment>
<evidence type="ECO:0000259" key="7">
    <source>
        <dbReference type="Pfam" id="PF07522"/>
    </source>
</evidence>
<dbReference type="Gene3D" id="3.40.50.12650">
    <property type="match status" value="1"/>
</dbReference>
<feature type="region of interest" description="Disordered" evidence="6">
    <location>
        <begin position="1"/>
        <end position="33"/>
    </location>
</feature>
<dbReference type="Pfam" id="PF07522">
    <property type="entry name" value="DRMBL"/>
    <property type="match status" value="1"/>
</dbReference>
<dbReference type="Proteomes" id="UP001217754">
    <property type="component" value="Chromosome 6"/>
</dbReference>
<sequence>MPPRKRAREPALCQTPLAPFLAEGSSPSKRVARSEDAELEAALAASLEEAERHVPCPLCGVAFPAEAIQRHASACADAVEDTGDASVAFEVAEAMGGRRELFLGIDEASDGDVDKAEAEPCEERSNEPSEEQHEPKATIKAEDGDIYSAVDTDTKVIQARLSSADVKDIRAAELAPGPWNAPRAKAGKKRSVPFYKVLEGMPISVDAFSFGSIAGCTAYVLTHFHSDHYGGLSGRWEHGPIYCSAITARLVRCKLHVDEKWLRPLPMDTPTLLPDTGGVHVTCIDANHCPGACIMLFEGKQTAHILPGPRRSMHIGSARIFRYLHCGDFRACPAQVQHKALDRPVDIVYLDTTYLNPRYCFPAQPQVIEACTALVTSLALGQAPQARQTTLPWNAPRLSLMAQWLGRSDHAPQPGQCAVLVVVGTYSIGKENLVVALARALRTSIYCVDARKYETYAQLQDASLDALLTRDPLCARVHVTNLFSLSPAALRGWSDSLRTKGMSISHTLAFRPTGWAYRGSDRGVIPDTPLEKLLPLVVPRPFGIDALVPTRDSTSETQVYSVPYSEHSSFYELLAFLVSLPHHRVIPTVNVGSEASRNKMRRWTDVWTRAAQRHAEHPLVEARSDLYW</sequence>
<dbReference type="GO" id="GO:0003684">
    <property type="term" value="F:damaged DNA binding"/>
    <property type="evidence" value="ECO:0007669"/>
    <property type="project" value="TreeGrafter"/>
</dbReference>
<feature type="domain" description="DNA repair metallo-beta-lactamase" evidence="7">
    <location>
        <begin position="465"/>
        <end position="592"/>
    </location>
</feature>
<name>A0AAF0JAZ9_9BASI</name>
<dbReference type="RefSeq" id="XP_060123274.1">
    <property type="nucleotide sequence ID" value="XM_060267291.1"/>
</dbReference>
<evidence type="ECO:0000256" key="3">
    <source>
        <dbReference type="ARBA" id="ARBA00022763"/>
    </source>
</evidence>
<evidence type="ECO:0000256" key="1">
    <source>
        <dbReference type="ARBA" id="ARBA00004123"/>
    </source>
</evidence>